<evidence type="ECO:0000313" key="1">
    <source>
        <dbReference type="EMBL" id="DAD73709.1"/>
    </source>
</evidence>
<name>A0A8S5LUI7_9CAUD</name>
<organism evidence="1">
    <name type="scientific">Podoviridae sp. ctrub15</name>
    <dbReference type="NCBI Taxonomy" id="2826581"/>
    <lineage>
        <taxon>Viruses</taxon>
        <taxon>Duplodnaviria</taxon>
        <taxon>Heunggongvirae</taxon>
        <taxon>Uroviricota</taxon>
        <taxon>Caudoviricetes</taxon>
    </lineage>
</organism>
<reference evidence="1" key="1">
    <citation type="journal article" date="2021" name="Proc. Natl. Acad. Sci. U.S.A.">
        <title>A Catalog of Tens of Thousands of Viruses from Human Metagenomes Reveals Hidden Associations with Chronic Diseases.</title>
        <authorList>
            <person name="Tisza M.J."/>
            <person name="Buck C.B."/>
        </authorList>
    </citation>
    <scope>NUCLEOTIDE SEQUENCE</scope>
    <source>
        <strain evidence="1">Ctrub15</strain>
    </source>
</reference>
<proteinExistence type="predicted"/>
<sequence length="98" mass="11628">MSETKIVWHPIQLICVRVFDEYGYYKRDDFEYLGLPEQPGTYLVTTTDGGLDFDTFLGDEFSWRSKRQIRAWAVPPEPYNKIIFSKLIVRREKCSVKE</sequence>
<accession>A0A8S5LUI7</accession>
<protein>
    <submittedName>
        <fullName evidence="1">CMT1A duplicated region transcript 4 protein</fullName>
    </submittedName>
</protein>
<dbReference type="EMBL" id="BK014743">
    <property type="protein sequence ID" value="DAD73709.1"/>
    <property type="molecule type" value="Genomic_DNA"/>
</dbReference>